<dbReference type="EMBL" id="JANBOI010000782">
    <property type="protein sequence ID" value="KAJ1728582.1"/>
    <property type="molecule type" value="Genomic_DNA"/>
</dbReference>
<dbReference type="EC" id="2.4.1.16" evidence="2 11"/>
<dbReference type="GO" id="GO:0005886">
    <property type="term" value="C:plasma membrane"/>
    <property type="evidence" value="ECO:0007669"/>
    <property type="project" value="UniProtKB-SubCell"/>
</dbReference>
<feature type="region of interest" description="Disordered" evidence="12">
    <location>
        <begin position="189"/>
        <end position="216"/>
    </location>
</feature>
<keyword evidence="4 11" id="KW-0328">Glycosyltransferase</keyword>
<evidence type="ECO:0000256" key="6">
    <source>
        <dbReference type="ARBA" id="ARBA00022692"/>
    </source>
</evidence>
<keyword evidence="15" id="KW-1185">Reference proteome</keyword>
<keyword evidence="8 11" id="KW-0472">Membrane</keyword>
<evidence type="ECO:0000256" key="4">
    <source>
        <dbReference type="ARBA" id="ARBA00022676"/>
    </source>
</evidence>
<evidence type="ECO:0000256" key="1">
    <source>
        <dbReference type="ARBA" id="ARBA00004651"/>
    </source>
</evidence>
<comment type="subcellular location">
    <subcellularLocation>
        <location evidence="1 11">Cell membrane</location>
        <topology evidence="1 11">Multi-pass membrane protein</topology>
    </subcellularLocation>
</comment>
<evidence type="ECO:0000256" key="9">
    <source>
        <dbReference type="ARBA" id="ARBA00023316"/>
    </source>
</evidence>
<keyword evidence="7 11" id="KW-1133">Transmembrane helix</keyword>
<keyword evidence="5 11" id="KW-0808">Transferase</keyword>
<feature type="transmembrane region" description="Helical" evidence="11">
    <location>
        <begin position="970"/>
        <end position="986"/>
    </location>
</feature>
<dbReference type="Proteomes" id="UP001143981">
    <property type="component" value="Unassembled WGS sequence"/>
</dbReference>
<feature type="domain" description="Chitin synthase N-terminal" evidence="13">
    <location>
        <begin position="252"/>
        <end position="317"/>
    </location>
</feature>
<evidence type="ECO:0000256" key="5">
    <source>
        <dbReference type="ARBA" id="ARBA00022679"/>
    </source>
</evidence>
<accession>A0A9W7Y9K1</accession>
<keyword evidence="6 11" id="KW-0812">Transmembrane</keyword>
<dbReference type="AlphaFoldDB" id="A0A9W7Y9K1"/>
<feature type="compositionally biased region" description="Polar residues" evidence="12">
    <location>
        <begin position="189"/>
        <end position="202"/>
    </location>
</feature>
<feature type="region of interest" description="Disordered" evidence="12">
    <location>
        <begin position="91"/>
        <end position="173"/>
    </location>
</feature>
<keyword evidence="9 11" id="KW-0961">Cell wall biogenesis/degradation</keyword>
<evidence type="ECO:0000256" key="8">
    <source>
        <dbReference type="ARBA" id="ARBA00023136"/>
    </source>
</evidence>
<dbReference type="GO" id="GO:0004100">
    <property type="term" value="F:chitin synthase activity"/>
    <property type="evidence" value="ECO:0007669"/>
    <property type="project" value="UniProtKB-UniRule"/>
</dbReference>
<name>A0A9W7Y9K1_9FUNG</name>
<dbReference type="GO" id="GO:0006031">
    <property type="term" value="P:chitin biosynthetic process"/>
    <property type="evidence" value="ECO:0007669"/>
    <property type="project" value="UniProtKB-UniRule"/>
</dbReference>
<feature type="compositionally biased region" description="Low complexity" evidence="12">
    <location>
        <begin position="133"/>
        <end position="161"/>
    </location>
</feature>
<dbReference type="PANTHER" id="PTHR22914">
    <property type="entry name" value="CHITIN SYNTHASE"/>
    <property type="match status" value="1"/>
</dbReference>
<dbReference type="InterPro" id="IPR013616">
    <property type="entry name" value="Chitin_synth_N"/>
</dbReference>
<evidence type="ECO:0000256" key="7">
    <source>
        <dbReference type="ARBA" id="ARBA00022989"/>
    </source>
</evidence>
<comment type="function">
    <text evidence="10 11">Polymerizes chitin, a structural polymer of the cell wall and septum, by transferring the sugar moiety of UDP-GlcNAc to the non-reducing end of the growing chitin polymer.</text>
</comment>
<dbReference type="Pfam" id="PF08407">
    <property type="entry name" value="Chitin_synth_1N"/>
    <property type="match status" value="1"/>
</dbReference>
<protein>
    <recommendedName>
        <fullName evidence="2 11">Chitin synthase</fullName>
        <ecNumber evidence="2 11">2.4.1.16</ecNumber>
    </recommendedName>
</protein>
<dbReference type="GO" id="GO:0071555">
    <property type="term" value="P:cell wall organization"/>
    <property type="evidence" value="ECO:0007669"/>
    <property type="project" value="UniProtKB-KW"/>
</dbReference>
<evidence type="ECO:0000313" key="14">
    <source>
        <dbReference type="EMBL" id="KAJ1728582.1"/>
    </source>
</evidence>
<evidence type="ECO:0000313" key="15">
    <source>
        <dbReference type="Proteomes" id="UP001143981"/>
    </source>
</evidence>
<reference evidence="14" key="1">
    <citation type="submission" date="2022-07" db="EMBL/GenBank/DDBJ databases">
        <title>Phylogenomic reconstructions and comparative analyses of Kickxellomycotina fungi.</title>
        <authorList>
            <person name="Reynolds N.K."/>
            <person name="Stajich J.E."/>
            <person name="Barry K."/>
            <person name="Grigoriev I.V."/>
            <person name="Crous P."/>
            <person name="Smith M.E."/>
        </authorList>
    </citation>
    <scope>NUCLEOTIDE SEQUENCE</scope>
    <source>
        <strain evidence="14">BCRC 34381</strain>
    </source>
</reference>
<feature type="transmembrane region" description="Helical" evidence="11">
    <location>
        <begin position="731"/>
        <end position="749"/>
    </location>
</feature>
<evidence type="ECO:0000256" key="3">
    <source>
        <dbReference type="ARBA" id="ARBA00022475"/>
    </source>
</evidence>
<dbReference type="CDD" id="cd04190">
    <property type="entry name" value="Chitin_synth_C"/>
    <property type="match status" value="1"/>
</dbReference>
<evidence type="ECO:0000259" key="13">
    <source>
        <dbReference type="Pfam" id="PF08407"/>
    </source>
</evidence>
<dbReference type="SUPFAM" id="SSF53448">
    <property type="entry name" value="Nucleotide-diphospho-sugar transferases"/>
    <property type="match status" value="1"/>
</dbReference>
<feature type="compositionally biased region" description="Low complexity" evidence="12">
    <location>
        <begin position="41"/>
        <end position="54"/>
    </location>
</feature>
<keyword evidence="3 11" id="KW-1003">Cell membrane</keyword>
<proteinExistence type="inferred from homology"/>
<feature type="transmembrane region" description="Helical" evidence="11">
    <location>
        <begin position="806"/>
        <end position="825"/>
    </location>
</feature>
<dbReference type="InterPro" id="IPR004835">
    <property type="entry name" value="Chitin_synth"/>
</dbReference>
<comment type="similarity">
    <text evidence="11">Belongs to the chitin synthase family.</text>
</comment>
<dbReference type="PANTHER" id="PTHR22914:SF9">
    <property type="entry name" value="CHITIN SYNTHASE 1"/>
    <property type="match status" value="1"/>
</dbReference>
<feature type="transmembrane region" description="Helical" evidence="11">
    <location>
        <begin position="676"/>
        <end position="695"/>
    </location>
</feature>
<dbReference type="InterPro" id="IPR029044">
    <property type="entry name" value="Nucleotide-diphossugar_trans"/>
</dbReference>
<dbReference type="GO" id="GO:0030428">
    <property type="term" value="C:cell septum"/>
    <property type="evidence" value="ECO:0007669"/>
    <property type="project" value="TreeGrafter"/>
</dbReference>
<feature type="transmembrane region" description="Helical" evidence="11">
    <location>
        <begin position="935"/>
        <end position="958"/>
    </location>
</feature>
<feature type="region of interest" description="Disordered" evidence="12">
    <location>
        <begin position="1"/>
        <end position="58"/>
    </location>
</feature>
<dbReference type="OrthoDB" id="26569at2759"/>
<feature type="transmembrane region" description="Helical" evidence="11">
    <location>
        <begin position="636"/>
        <end position="655"/>
    </location>
</feature>
<evidence type="ECO:0000256" key="10">
    <source>
        <dbReference type="ARBA" id="ARBA00024009"/>
    </source>
</evidence>
<evidence type="ECO:0000256" key="2">
    <source>
        <dbReference type="ARBA" id="ARBA00012543"/>
    </source>
</evidence>
<comment type="catalytic activity">
    <reaction evidence="11">
        <text>[(1-&gt;4)-N-acetyl-beta-D-glucosaminyl](n) + UDP-N-acetyl-alpha-D-glucosamine = [(1-&gt;4)-N-acetyl-beta-D-glucosaminyl](n+1) + UDP + H(+)</text>
        <dbReference type="Rhea" id="RHEA:16637"/>
        <dbReference type="Rhea" id="RHEA-COMP:9593"/>
        <dbReference type="Rhea" id="RHEA-COMP:9595"/>
        <dbReference type="ChEBI" id="CHEBI:15378"/>
        <dbReference type="ChEBI" id="CHEBI:17029"/>
        <dbReference type="ChEBI" id="CHEBI:57705"/>
        <dbReference type="ChEBI" id="CHEBI:58223"/>
        <dbReference type="EC" id="2.4.1.16"/>
    </reaction>
</comment>
<evidence type="ECO:0000256" key="11">
    <source>
        <dbReference type="RuleBase" id="RU366040"/>
    </source>
</evidence>
<comment type="caution">
    <text evidence="14">The sequence shown here is derived from an EMBL/GenBank/DDBJ whole genome shotgun (WGS) entry which is preliminary data.</text>
</comment>
<feature type="non-terminal residue" evidence="14">
    <location>
        <position position="1"/>
    </location>
</feature>
<dbReference type="Pfam" id="PF01644">
    <property type="entry name" value="Chitin_synth_1"/>
    <property type="match status" value="1"/>
</dbReference>
<evidence type="ECO:0000256" key="12">
    <source>
        <dbReference type="SAM" id="MobiDB-lite"/>
    </source>
</evidence>
<feature type="transmembrane region" description="Helical" evidence="11">
    <location>
        <begin position="761"/>
        <end position="786"/>
    </location>
</feature>
<sequence length="987" mass="110685">MDNNRKKGGPTSPGRSGEYEMLDRNMSNPYTSPSAPPMAPQPQYAVAAQQSVSRSDLDVLETTAAPAAAPYGYNAYPGYQDQGELAAHYQGQGDPAAHYQAHPTGHYPVDPDAHYPVGHTAPYHADAGAGYFQHDGQYVPQPQQQQQQQGGYHSDYSGSSYMDPALPQAAKPLPMPHTLTLHEAHSFQSTPVMTDDGGSTSKEGAAPGPSVRFDPRIMPEVDPAVANLYNKNEMPPPDARRFKQFQSQRRRKIKKVGLTSGKLVLDSLVPGPVLERGKFRDQKEFTHVRYTPVTVDANHFMKEGYTLRPAELGRQTELFIVLTMYNEDEVLFNRTFLAVMKNIAHLCSRTNSRTWGENAWEKVVVCIVADGMAKVNPRVLAVLGALGVYQEGIMQKSVDEVNVHAHVFEYTVQSALDTNMNFVGHQQTMPPVQVLFCLKVNNAKKINSHRWFFNAFAKVLQPNICVLIDVGTKPTGTSIYHLWKSFDHDERVAGACGEIAADLGKGCNLVFKNPLVAAQNFEYKISNILDKPLESVFGYISVLPGAFSAYRYSALQNTSENEGPLYEYFKGELMHTDGSDSSIFQANMYLAEDRILCFELVAKRRQNYILRYVRAAKAETDVPDNLAELISQRRRWLNGSFFATFYALVHWYRMVRTTHSLYRRLMLTIELIYQTISMIFSWFSIANLYLAYFFLEQNLKTIYDSQKLEGKAKISLNADPFHGGGYIVMEVFRELYILALVMQFVLSLGNRPQGAKAIYRFSVLIFSIIMVIIVYVAMYGVVYTAVHTNYDGGVDSLLKQEKFRDIVISMAATYGLYIIASLLYFEPWHMITSFIQYMLWLPSSINILMVYAFCNTHDVSWGTKGDTAMVTTLSQAKTGTKDGQAYAQVSVAADAEAANKDYEDFITELKSPKEPEVTTRDVATKREDANKSFRTMLVLSWMSSNMVLAMVISSTWFTDIVTKTDGTGSQNIYLSIIFWSVAGLAAF</sequence>
<organism evidence="14 15">
    <name type="scientific">Coemansia biformis</name>
    <dbReference type="NCBI Taxonomy" id="1286918"/>
    <lineage>
        <taxon>Eukaryota</taxon>
        <taxon>Fungi</taxon>
        <taxon>Fungi incertae sedis</taxon>
        <taxon>Zoopagomycota</taxon>
        <taxon>Kickxellomycotina</taxon>
        <taxon>Kickxellomycetes</taxon>
        <taxon>Kickxellales</taxon>
        <taxon>Kickxellaceae</taxon>
        <taxon>Coemansia</taxon>
    </lineage>
</organism>
<gene>
    <name evidence="14" type="ORF">LPJ61_003959</name>
</gene>